<dbReference type="EMBL" id="JAZDWU010000008">
    <property type="protein sequence ID" value="KAK9993421.1"/>
    <property type="molecule type" value="Genomic_DNA"/>
</dbReference>
<keyword evidence="4" id="KW-1185">Reference proteome</keyword>
<comment type="caution">
    <text evidence="3">The sequence shown here is derived from an EMBL/GenBank/DDBJ whole genome shotgun (WGS) entry which is preliminary data.</text>
</comment>
<evidence type="ECO:0000313" key="4">
    <source>
        <dbReference type="Proteomes" id="UP001459277"/>
    </source>
</evidence>
<protein>
    <recommendedName>
        <fullName evidence="5">Serine/threonine-protein kinase 19</fullName>
    </recommendedName>
</protein>
<dbReference type="PANTHER" id="PTHR15243:SF0">
    <property type="entry name" value="SERINE_THREONINE-PROTEIN KINASE 19"/>
    <property type="match status" value="1"/>
</dbReference>
<evidence type="ECO:0000313" key="3">
    <source>
        <dbReference type="EMBL" id="KAK9993421.1"/>
    </source>
</evidence>
<reference evidence="3 4" key="1">
    <citation type="submission" date="2024-01" db="EMBL/GenBank/DDBJ databases">
        <title>A telomere-to-telomere, gap-free genome of sweet tea (Lithocarpus litseifolius).</title>
        <authorList>
            <person name="Zhou J."/>
        </authorList>
    </citation>
    <scope>NUCLEOTIDE SEQUENCE [LARGE SCALE GENOMIC DNA]</scope>
    <source>
        <strain evidence="3">Zhou-2022a</strain>
        <tissue evidence="3">Leaf</tissue>
    </source>
</reference>
<dbReference type="Pfam" id="PF10494">
    <property type="entry name" value="Stk19"/>
    <property type="match status" value="1"/>
</dbReference>
<feature type="region of interest" description="Disordered" evidence="2">
    <location>
        <begin position="1"/>
        <end position="29"/>
    </location>
</feature>
<dbReference type="Proteomes" id="UP001459277">
    <property type="component" value="Unassembled WGS sequence"/>
</dbReference>
<dbReference type="PANTHER" id="PTHR15243">
    <property type="entry name" value="SERINE/THREONINE-PROTEIN KINASE 19"/>
    <property type="match status" value="1"/>
</dbReference>
<feature type="compositionally biased region" description="Polar residues" evidence="2">
    <location>
        <begin position="19"/>
        <end position="29"/>
    </location>
</feature>
<organism evidence="3 4">
    <name type="scientific">Lithocarpus litseifolius</name>
    <dbReference type="NCBI Taxonomy" id="425828"/>
    <lineage>
        <taxon>Eukaryota</taxon>
        <taxon>Viridiplantae</taxon>
        <taxon>Streptophyta</taxon>
        <taxon>Embryophyta</taxon>
        <taxon>Tracheophyta</taxon>
        <taxon>Spermatophyta</taxon>
        <taxon>Magnoliopsida</taxon>
        <taxon>eudicotyledons</taxon>
        <taxon>Gunneridae</taxon>
        <taxon>Pentapetalae</taxon>
        <taxon>rosids</taxon>
        <taxon>fabids</taxon>
        <taxon>Fagales</taxon>
        <taxon>Fagaceae</taxon>
        <taxon>Lithocarpus</taxon>
    </lineage>
</organism>
<comment type="similarity">
    <text evidence="1">Belongs to the STK19 family.</text>
</comment>
<evidence type="ECO:0008006" key="5">
    <source>
        <dbReference type="Google" id="ProtNLM"/>
    </source>
</evidence>
<proteinExistence type="inferred from homology"/>
<evidence type="ECO:0000256" key="2">
    <source>
        <dbReference type="SAM" id="MobiDB-lite"/>
    </source>
</evidence>
<feature type="compositionally biased region" description="Basic and acidic residues" evidence="2">
    <location>
        <begin position="1"/>
        <end position="10"/>
    </location>
</feature>
<sequence length="287" mass="33389">MDKTSEEASSKGKKRQRDQQPTDPQTNQLHHQILSLEDNLSFTDTLVALRMMRAQFPRIDKVSIQPFILRSQLYSSVKDRTQVDRELESLRREKVVRIFKLNTGQDDHAVMFFDDYLNQMENVVKRLEEKEGDLEVFKWFRTQVIDSKLEPSIEHQELYTLLSLGGMVKDGHISLLINAGLLILKSVVLWSFSVLASYTRQLIDPNMYWFAIPNIGSVLKGLSQGRKEVLSFLNRRRYKEMMLASMEKKRLRFSPLDMRFHLRDLIGSGHLKTVQTSTGLLVRVSKD</sequence>
<gene>
    <name evidence="3" type="ORF">SO802_023124</name>
</gene>
<dbReference type="AlphaFoldDB" id="A0AAW2C5D2"/>
<evidence type="ECO:0000256" key="1">
    <source>
        <dbReference type="ARBA" id="ARBA00093458"/>
    </source>
</evidence>
<accession>A0AAW2C5D2</accession>
<name>A0AAW2C5D2_9ROSI</name>
<dbReference type="InterPro" id="IPR018865">
    <property type="entry name" value="STK19-like"/>
</dbReference>